<organism evidence="2">
    <name type="scientific">Caudovirales sp. ct1Jx6</name>
    <dbReference type="NCBI Taxonomy" id="2826765"/>
    <lineage>
        <taxon>Viruses</taxon>
        <taxon>Duplodnaviria</taxon>
        <taxon>Heunggongvirae</taxon>
        <taxon>Uroviricota</taxon>
        <taxon>Caudoviricetes</taxon>
    </lineage>
</organism>
<feature type="transmembrane region" description="Helical" evidence="1">
    <location>
        <begin position="6"/>
        <end position="27"/>
    </location>
</feature>
<evidence type="ECO:0000256" key="1">
    <source>
        <dbReference type="SAM" id="Phobius"/>
    </source>
</evidence>
<protein>
    <submittedName>
        <fullName evidence="2">Holin</fullName>
    </submittedName>
</protein>
<accession>A0A8S5MLJ0</accession>
<dbReference type="EMBL" id="BK014927">
    <property type="protein sequence ID" value="DAD83074.1"/>
    <property type="molecule type" value="Genomic_DNA"/>
</dbReference>
<keyword evidence="1" id="KW-1133">Transmembrane helix</keyword>
<keyword evidence="1" id="KW-0812">Transmembrane</keyword>
<keyword evidence="1" id="KW-0472">Membrane</keyword>
<proteinExistence type="predicted"/>
<reference evidence="2" key="1">
    <citation type="journal article" date="2021" name="Proc. Natl. Acad. Sci. U.S.A.">
        <title>A Catalog of Tens of Thousands of Viruses from Human Metagenomes Reveals Hidden Associations with Chronic Diseases.</title>
        <authorList>
            <person name="Tisza M.J."/>
            <person name="Buck C.B."/>
        </authorList>
    </citation>
    <scope>NUCLEOTIDE SEQUENCE</scope>
    <source>
        <strain evidence="2">Ct1Jx6</strain>
    </source>
</reference>
<name>A0A8S5MLJ0_9CAUD</name>
<evidence type="ECO:0000313" key="2">
    <source>
        <dbReference type="EMBL" id="DAD83074.1"/>
    </source>
</evidence>
<sequence>MDKTILIYLAALTVVAVVMLIVAVKVFGEQKVRNWLVWAVGKAEQEFGSGTGQLKLRSVYNQFIARFPKLSTFITFKRFSALVDEALGILSDMLNNANIAAIVRGDDDGGIRNTKM</sequence>